<organism evidence="1">
    <name type="scientific">Anguilla anguilla</name>
    <name type="common">European freshwater eel</name>
    <name type="synonym">Muraena anguilla</name>
    <dbReference type="NCBI Taxonomy" id="7936"/>
    <lineage>
        <taxon>Eukaryota</taxon>
        <taxon>Metazoa</taxon>
        <taxon>Chordata</taxon>
        <taxon>Craniata</taxon>
        <taxon>Vertebrata</taxon>
        <taxon>Euteleostomi</taxon>
        <taxon>Actinopterygii</taxon>
        <taxon>Neopterygii</taxon>
        <taxon>Teleostei</taxon>
        <taxon>Anguilliformes</taxon>
        <taxon>Anguillidae</taxon>
        <taxon>Anguilla</taxon>
    </lineage>
</organism>
<reference evidence="1" key="2">
    <citation type="journal article" date="2015" name="Fish Shellfish Immunol.">
        <title>Early steps in the European eel (Anguilla anguilla)-Vibrio vulnificus interaction in the gills: Role of the RtxA13 toxin.</title>
        <authorList>
            <person name="Callol A."/>
            <person name="Pajuelo D."/>
            <person name="Ebbesson L."/>
            <person name="Teles M."/>
            <person name="MacKenzie S."/>
            <person name="Amaro C."/>
        </authorList>
    </citation>
    <scope>NUCLEOTIDE SEQUENCE</scope>
</reference>
<evidence type="ECO:0000313" key="1">
    <source>
        <dbReference type="EMBL" id="JAH62492.1"/>
    </source>
</evidence>
<reference evidence="1" key="1">
    <citation type="submission" date="2014-11" db="EMBL/GenBank/DDBJ databases">
        <authorList>
            <person name="Amaro Gonzalez C."/>
        </authorList>
    </citation>
    <scope>NUCLEOTIDE SEQUENCE</scope>
</reference>
<protein>
    <submittedName>
        <fullName evidence="1">Uncharacterized protein</fullName>
    </submittedName>
</protein>
<sequence length="26" mass="2881">MFPKLFQATWPCVDKHTAINGANMCG</sequence>
<dbReference type="EMBL" id="GBXM01046085">
    <property type="protein sequence ID" value="JAH62492.1"/>
    <property type="molecule type" value="Transcribed_RNA"/>
</dbReference>
<proteinExistence type="predicted"/>
<name>A0A0E9U9U1_ANGAN</name>
<accession>A0A0E9U9U1</accession>
<dbReference type="AlphaFoldDB" id="A0A0E9U9U1"/>